<evidence type="ECO:0000256" key="3">
    <source>
        <dbReference type="ARBA" id="ARBA00022771"/>
    </source>
</evidence>
<dbReference type="GO" id="GO:0061630">
    <property type="term" value="F:ubiquitin protein ligase activity"/>
    <property type="evidence" value="ECO:0007669"/>
    <property type="project" value="EnsemblFungi"/>
</dbReference>
<dbReference type="GO" id="GO:0006511">
    <property type="term" value="P:ubiquitin-dependent protein catabolic process"/>
    <property type="evidence" value="ECO:0007669"/>
    <property type="project" value="TreeGrafter"/>
</dbReference>
<evidence type="ECO:0000256" key="4">
    <source>
        <dbReference type="ARBA" id="ARBA00022833"/>
    </source>
</evidence>
<dbReference type="VEuPathDB" id="FungiDB:GWK60_I00891"/>
<dbReference type="Proteomes" id="UP000054886">
    <property type="component" value="Unassembled WGS sequence"/>
</dbReference>
<evidence type="ECO:0000313" key="7">
    <source>
        <dbReference type="EMBL" id="KTB05759.1"/>
    </source>
</evidence>
<dbReference type="VEuPathDB" id="FungiDB:GW608_I00891"/>
<evidence type="ECO:0000256" key="1">
    <source>
        <dbReference type="ARBA" id="ARBA00004123"/>
    </source>
</evidence>
<dbReference type="PANTHER" id="PTHR15439">
    <property type="entry name" value="RETINOBLASTOMA-BINDING PROTEIN 6"/>
    <property type="match status" value="1"/>
</dbReference>
<protein>
    <submittedName>
        <fullName evidence="7">Protein MPE1</fullName>
    </submittedName>
</protein>
<dbReference type="InterPro" id="IPR036875">
    <property type="entry name" value="Znf_CCHC_sf"/>
</dbReference>
<dbReference type="SMART" id="SM01180">
    <property type="entry name" value="DWNN"/>
    <property type="match status" value="1"/>
</dbReference>
<evidence type="ECO:0000256" key="6">
    <source>
        <dbReference type="SAM" id="MobiDB-lite"/>
    </source>
</evidence>
<evidence type="ECO:0000256" key="5">
    <source>
        <dbReference type="ARBA" id="ARBA00023242"/>
    </source>
</evidence>
<accession>A0A0W0CPQ6</accession>
<dbReference type="GO" id="GO:0005829">
    <property type="term" value="C:cytosol"/>
    <property type="evidence" value="ECO:0007669"/>
    <property type="project" value="EnsemblFungi"/>
</dbReference>
<dbReference type="Pfam" id="PF08783">
    <property type="entry name" value="DWNN"/>
    <property type="match status" value="1"/>
</dbReference>
<dbReference type="PROSITE" id="PS51282">
    <property type="entry name" value="DWNN"/>
    <property type="match status" value="1"/>
</dbReference>
<keyword evidence="5" id="KW-0539">Nucleus</keyword>
<dbReference type="InterPro" id="IPR014891">
    <property type="entry name" value="DWNN_domain"/>
</dbReference>
<dbReference type="GO" id="GO:0006397">
    <property type="term" value="P:mRNA processing"/>
    <property type="evidence" value="ECO:0007669"/>
    <property type="project" value="InterPro"/>
</dbReference>
<feature type="compositionally biased region" description="Low complexity" evidence="6">
    <location>
        <begin position="443"/>
        <end position="454"/>
    </location>
</feature>
<reference evidence="7 8" key="1">
    <citation type="submission" date="2015-10" db="EMBL/GenBank/DDBJ databases">
        <title>Draft genomes sequences of Candida glabrata isolates 1A, 1B, 2A, 2B, 3A and 3B.</title>
        <authorList>
            <person name="Haavelsrud O.E."/>
            <person name="Gaustad P."/>
        </authorList>
    </citation>
    <scope>NUCLEOTIDE SEQUENCE [LARGE SCALE GENOMIC DNA]</scope>
    <source>
        <strain evidence="7">910700640</strain>
    </source>
</reference>
<dbReference type="Gene3D" id="4.10.60.10">
    <property type="entry name" value="Zinc finger, CCHC-type"/>
    <property type="match status" value="1"/>
</dbReference>
<dbReference type="OrthoDB" id="106784at2759"/>
<evidence type="ECO:0000256" key="2">
    <source>
        <dbReference type="ARBA" id="ARBA00022723"/>
    </source>
</evidence>
<dbReference type="FunFam" id="4.10.60.10:FF:000005">
    <property type="entry name" value="E3 ubiquitin-protein ligase RBBP6"/>
    <property type="match status" value="1"/>
</dbReference>
<dbReference type="GO" id="GO:0006369">
    <property type="term" value="P:termination of RNA polymerase II transcription"/>
    <property type="evidence" value="ECO:0007669"/>
    <property type="project" value="EnsemblFungi"/>
</dbReference>
<dbReference type="InterPro" id="IPR013083">
    <property type="entry name" value="Znf_RING/FYVE/PHD"/>
</dbReference>
<dbReference type="GO" id="GO:0036002">
    <property type="term" value="F:pre-mRNA binding"/>
    <property type="evidence" value="ECO:0007669"/>
    <property type="project" value="EnsemblFungi"/>
</dbReference>
<feature type="compositionally biased region" description="Polar residues" evidence="6">
    <location>
        <begin position="161"/>
        <end position="177"/>
    </location>
</feature>
<dbReference type="Gene3D" id="3.30.40.10">
    <property type="entry name" value="Zinc/RING finger domain, C3HC4 (zinc finger)"/>
    <property type="match status" value="1"/>
</dbReference>
<feature type="compositionally biased region" description="Pro residues" evidence="6">
    <location>
        <begin position="417"/>
        <end position="442"/>
    </location>
</feature>
<dbReference type="Gene3D" id="3.10.20.90">
    <property type="entry name" value="Phosphatidylinositol 3-kinase Catalytic Subunit, Chain A, domain 1"/>
    <property type="match status" value="1"/>
</dbReference>
<dbReference type="PROSITE" id="PS50158">
    <property type="entry name" value="ZF_CCHC"/>
    <property type="match status" value="1"/>
</dbReference>
<dbReference type="Pfam" id="PF00098">
    <property type="entry name" value="zf-CCHC"/>
    <property type="match status" value="1"/>
</dbReference>
<evidence type="ECO:0000313" key="8">
    <source>
        <dbReference type="Proteomes" id="UP000054886"/>
    </source>
</evidence>
<comment type="subcellular location">
    <subcellularLocation>
        <location evidence="1">Nucleus</location>
    </subcellularLocation>
</comment>
<dbReference type="SMART" id="SM00343">
    <property type="entry name" value="ZnF_C2HC"/>
    <property type="match status" value="1"/>
</dbReference>
<dbReference type="InterPro" id="IPR033489">
    <property type="entry name" value="RBBP6"/>
</dbReference>
<keyword evidence="4" id="KW-0862">Zinc</keyword>
<sequence>MSSTIFYRFRSQKDSSRVLFDGTGLTVFDLKREIILDNKLGDGTDFQLRVYNPDTDEEYEDDAQVIPRSTTVVVRRSPAAKTFSIHSRNKGGLAATMGNATRYITGRPRVFQQQAGGSIQPQQQQRAGSEAAAVSGMTEEERIASMFATQENQWEQAQQEMSTATPVMSKPITSGANAENDGPPPPGYMCYRCGSRNHWIKNCPTNTDPNFEGKRIRRTTGIPKTFLKSVEVNPETMTPQEMAEKKIMVTDEGKFVVQVADKQSWEDYQRKIKNRLIDSDAAIYQPGHFSDLPEELKCNLTGGLLKQPVRTTACCDKLVSKKIMEDTLLDSDFVCPLCDKEDVLLDSLVEDEEIQKKVNEFLKDHEDQNENSKRKADGQTDNGEAKKAKVDENEINSETLNSSAVNSPEKKNESPQKPLPMPIPPVPFGMPAFPMPFMPFMPPQQNSNQNSSNQ</sequence>
<dbReference type="VEuPathDB" id="FungiDB:GVI51_I05225"/>
<dbReference type="Pfam" id="PF04564">
    <property type="entry name" value="U-box"/>
    <property type="match status" value="1"/>
</dbReference>
<keyword evidence="3" id="KW-0863">Zinc-finger</keyword>
<feature type="region of interest" description="Disordered" evidence="6">
    <location>
        <begin position="361"/>
        <end position="454"/>
    </location>
</feature>
<feature type="compositionally biased region" description="Basic and acidic residues" evidence="6">
    <location>
        <begin position="361"/>
        <end position="392"/>
    </location>
</feature>
<keyword evidence="2" id="KW-0479">Metal-binding</keyword>
<dbReference type="InterPro" id="IPR003613">
    <property type="entry name" value="Ubox_domain"/>
</dbReference>
<dbReference type="GO" id="GO:0000209">
    <property type="term" value="P:protein polyubiquitination"/>
    <property type="evidence" value="ECO:0007669"/>
    <property type="project" value="EnsemblFungi"/>
</dbReference>
<dbReference type="EMBL" id="LLZZ01000112">
    <property type="protein sequence ID" value="KTB05759.1"/>
    <property type="molecule type" value="Genomic_DNA"/>
</dbReference>
<organism evidence="7 8">
    <name type="scientific">Candida glabrata</name>
    <name type="common">Yeast</name>
    <name type="synonym">Torulopsis glabrata</name>
    <dbReference type="NCBI Taxonomy" id="5478"/>
    <lineage>
        <taxon>Eukaryota</taxon>
        <taxon>Fungi</taxon>
        <taxon>Dikarya</taxon>
        <taxon>Ascomycota</taxon>
        <taxon>Saccharomycotina</taxon>
        <taxon>Saccharomycetes</taxon>
        <taxon>Saccharomycetales</taxon>
        <taxon>Saccharomycetaceae</taxon>
        <taxon>Nakaseomyces</taxon>
    </lineage>
</organism>
<gene>
    <name evidence="7" type="ORF">AO440_002570</name>
</gene>
<dbReference type="GO" id="GO:0008270">
    <property type="term" value="F:zinc ion binding"/>
    <property type="evidence" value="ECO:0007669"/>
    <property type="project" value="UniProtKB-KW"/>
</dbReference>
<dbReference type="PANTHER" id="PTHR15439:SF0">
    <property type="entry name" value="CELL DIVISION CYCLE AND APOPTOSIS REGULATOR PROTEIN 1-RELATED"/>
    <property type="match status" value="1"/>
</dbReference>
<feature type="compositionally biased region" description="Polar residues" evidence="6">
    <location>
        <begin position="396"/>
        <end position="406"/>
    </location>
</feature>
<dbReference type="VEuPathDB" id="FungiDB:CAGL0I05456g"/>
<dbReference type="GO" id="GO:0005847">
    <property type="term" value="C:mRNA cleavage and polyadenylation specificity factor complex"/>
    <property type="evidence" value="ECO:0007669"/>
    <property type="project" value="EnsemblFungi"/>
</dbReference>
<proteinExistence type="predicted"/>
<feature type="region of interest" description="Disordered" evidence="6">
    <location>
        <begin position="161"/>
        <end position="184"/>
    </location>
</feature>
<dbReference type="InterPro" id="IPR001878">
    <property type="entry name" value="Znf_CCHC"/>
</dbReference>
<dbReference type="SUPFAM" id="SSF57756">
    <property type="entry name" value="Retrovirus zinc finger-like domains"/>
    <property type="match status" value="1"/>
</dbReference>
<comment type="caution">
    <text evidence="7">The sequence shown here is derived from an EMBL/GenBank/DDBJ whole genome shotgun (WGS) entry which is preliminary data.</text>
</comment>
<dbReference type="SUPFAM" id="SSF57850">
    <property type="entry name" value="RING/U-box"/>
    <property type="match status" value="1"/>
</dbReference>
<name>A0A0W0CPQ6_CANGB</name>
<dbReference type="VEuPathDB" id="FungiDB:B1J91_I05456g"/>
<dbReference type="AlphaFoldDB" id="A0A0W0CPQ6"/>